<evidence type="ECO:0000313" key="2">
    <source>
        <dbReference type="Proteomes" id="UP000003919"/>
    </source>
</evidence>
<accession>A3I1U1</accession>
<dbReference type="AlphaFoldDB" id="A3I1U1"/>
<dbReference type="HOGENOM" id="CLU_717130_0_0_10"/>
<sequence>MLTSVFGQVETINLDLINNKINGGNPLPSEVPFYIRGAIPDKIEMVKVTIYQTKKSEKSAFSYFWTAPFGFEESSYEVLLADPLRSNSNYNLYVSFYQVAGKEEIEEVRRLISQNIKSYLSTITSIKRGGIHFSESDPVILNNLKRIVERGAYYFELPNAEQFQGFSDITRSKLEQRGKLKMGKAKFNATGVGENDNARAVYAAQYLQELNDIISSEISQFLSTNMLVMVNEEAYENYPTEKTDNAIPINLGYGGISLSKGLPNQEFVHSPYVGVSFPLGNRTFAKFMNNLSVSTGVFVSGRMENSLNEKISGPIIERPIYVGLGYNFFRIIRLNAGGTFITTEKIGGTNVNSFQPFIGASLEFRLWLGFRNKK</sequence>
<comment type="caution">
    <text evidence="1">The sequence shown here is derived from an EMBL/GenBank/DDBJ whole genome shotgun (WGS) entry which is preliminary data.</text>
</comment>
<protein>
    <submittedName>
        <fullName evidence="1">Uncharacterized protein</fullName>
    </submittedName>
</protein>
<dbReference type="eggNOG" id="ENOG502ZGUJ">
    <property type="taxonomic scope" value="Bacteria"/>
</dbReference>
<evidence type="ECO:0000313" key="1">
    <source>
        <dbReference type="EMBL" id="EAZ79757.2"/>
    </source>
</evidence>
<name>A3I1U1_9BACT</name>
<reference evidence="1 2" key="1">
    <citation type="journal article" date="2011" name="J. Bacteriol.">
        <title>Complete genome sequence of Algoriphagus sp. PR1, bacterial prey of a colony-forming choanoflagellate.</title>
        <authorList>
            <person name="Alegado R.A."/>
            <person name="Ferriera S."/>
            <person name="Nusbaum C."/>
            <person name="Young S.K."/>
            <person name="Zeng Q."/>
            <person name="Imamovic A."/>
            <person name="Fairclough S.R."/>
            <person name="King N."/>
        </authorList>
    </citation>
    <scope>NUCLEOTIDE SEQUENCE [LARGE SCALE GENOMIC DNA]</scope>
    <source>
        <strain evidence="1 2">PR1</strain>
    </source>
</reference>
<gene>
    <name evidence="1" type="ORF">ALPR1_09033</name>
</gene>
<dbReference type="STRING" id="388413.ALPR1_09033"/>
<proteinExistence type="predicted"/>
<keyword evidence="2" id="KW-1185">Reference proteome</keyword>
<organism evidence="1 2">
    <name type="scientific">Algoriphagus machipongonensis</name>
    <dbReference type="NCBI Taxonomy" id="388413"/>
    <lineage>
        <taxon>Bacteria</taxon>
        <taxon>Pseudomonadati</taxon>
        <taxon>Bacteroidota</taxon>
        <taxon>Cytophagia</taxon>
        <taxon>Cytophagales</taxon>
        <taxon>Cyclobacteriaceae</taxon>
        <taxon>Algoriphagus</taxon>
    </lineage>
</organism>
<dbReference type="Proteomes" id="UP000003919">
    <property type="component" value="Chromosome"/>
</dbReference>
<dbReference type="EMBL" id="CM001023">
    <property type="protein sequence ID" value="EAZ79757.2"/>
    <property type="molecule type" value="Genomic_DNA"/>
</dbReference>
<dbReference type="EMBL" id="AAXU02000001">
    <property type="protein sequence ID" value="EAZ79757.2"/>
    <property type="molecule type" value="Genomic_DNA"/>
</dbReference>